<reference evidence="1 2" key="2">
    <citation type="submission" date="2018-06" db="EMBL/GenBank/DDBJ databases">
        <title>Metagenomic assembly of (sub)arctic Cyanobacteria and their associated microbiome from non-axenic cultures.</title>
        <authorList>
            <person name="Baurain D."/>
        </authorList>
    </citation>
    <scope>NUCLEOTIDE SEQUENCE [LARGE SCALE GENOMIC DNA]</scope>
    <source>
        <strain evidence="1">ULC027bin1</strain>
    </source>
</reference>
<dbReference type="SUPFAM" id="SSF52266">
    <property type="entry name" value="SGNH hydrolase"/>
    <property type="match status" value="1"/>
</dbReference>
<gene>
    <name evidence="1" type="ORF">DCF15_02445</name>
</gene>
<protein>
    <recommendedName>
        <fullName evidence="3">DUF1574 domain-containing protein</fullName>
    </recommendedName>
</protein>
<sequence>MSSVTLLGLHAFADELPVEPVPVEPQVEPLPVEPPIEPLPIESPVDSVLPEGSSLDSLLEGVSGSNRPIFESPANPEPSEAIPDETIPLIDAAAAAILQQAAEQAEQALLLAQTATSVADWDAVMEQWLSAIALTQSISPDSPARILAQRRLREYLQHLIEAQQHTEQLSPAAGIPSFGSALFDAQLSGYLSYLATEGTPDVLIVGSSRALQGIDPTVMQQTLATQGYRDVKVFNFSVNGATAKVVNFMLREVLPQPLPQVIIWGDGSRALNDGRRDRTWESLAASPGYRTIQAGERPVALFLAAQSNGARSPLAAVPNSLNSLGFSAVSDQFVPQTYYQRVRQVNGRYDSAYSPFTLSGEQTIALQQAATFSADQGAQLIFVNLPLSDSYLDDFRRYYERQFQQFLQTQSAAHKFAVVDLLTQWKTQTVLFADPSHINQLGAAAIATQLAQNPTVLAVINRSVNPPDN</sequence>
<evidence type="ECO:0000313" key="1">
    <source>
        <dbReference type="EMBL" id="PZO60300.1"/>
    </source>
</evidence>
<evidence type="ECO:0008006" key="3">
    <source>
        <dbReference type="Google" id="ProtNLM"/>
    </source>
</evidence>
<dbReference type="Gene3D" id="3.40.50.1110">
    <property type="entry name" value="SGNH hydrolase"/>
    <property type="match status" value="1"/>
</dbReference>
<dbReference type="AlphaFoldDB" id="A0A2W4XRY9"/>
<organism evidence="1 2">
    <name type="scientific">Phormidesmis priestleyi</name>
    <dbReference type="NCBI Taxonomy" id="268141"/>
    <lineage>
        <taxon>Bacteria</taxon>
        <taxon>Bacillati</taxon>
        <taxon>Cyanobacteriota</taxon>
        <taxon>Cyanophyceae</taxon>
        <taxon>Leptolyngbyales</taxon>
        <taxon>Leptolyngbyaceae</taxon>
        <taxon>Phormidesmis</taxon>
    </lineage>
</organism>
<dbReference type="Proteomes" id="UP000249794">
    <property type="component" value="Unassembled WGS sequence"/>
</dbReference>
<proteinExistence type="predicted"/>
<name>A0A2W4XRY9_9CYAN</name>
<reference evidence="2" key="1">
    <citation type="submission" date="2018-04" db="EMBL/GenBank/DDBJ databases">
        <authorList>
            <person name="Cornet L."/>
        </authorList>
    </citation>
    <scope>NUCLEOTIDE SEQUENCE [LARGE SCALE GENOMIC DNA]</scope>
</reference>
<dbReference type="EMBL" id="QBMP01000012">
    <property type="protein sequence ID" value="PZO60300.1"/>
    <property type="molecule type" value="Genomic_DNA"/>
</dbReference>
<dbReference type="InterPro" id="IPR036514">
    <property type="entry name" value="SGNH_hydro_sf"/>
</dbReference>
<accession>A0A2W4XRY9</accession>
<evidence type="ECO:0000313" key="2">
    <source>
        <dbReference type="Proteomes" id="UP000249794"/>
    </source>
</evidence>
<comment type="caution">
    <text evidence="1">The sequence shown here is derived from an EMBL/GenBank/DDBJ whole genome shotgun (WGS) entry which is preliminary data.</text>
</comment>